<feature type="region of interest" description="Disordered" evidence="8">
    <location>
        <begin position="1"/>
        <end position="79"/>
    </location>
</feature>
<dbReference type="STRING" id="109895.A0A507EGD8"/>
<comment type="caution">
    <text evidence="11">The sequence shown here is derived from an EMBL/GenBank/DDBJ whole genome shotgun (WGS) entry which is preliminary data.</text>
</comment>
<feature type="transmembrane region" description="Helical" evidence="9">
    <location>
        <begin position="514"/>
        <end position="540"/>
    </location>
</feature>
<dbReference type="Proteomes" id="UP000318582">
    <property type="component" value="Unassembled WGS sequence"/>
</dbReference>
<comment type="subcellular location">
    <subcellularLocation>
        <location evidence="1">Membrane</location>
        <topology evidence="1">Multi-pass membrane protein</topology>
    </subcellularLocation>
</comment>
<dbReference type="GO" id="GO:0016020">
    <property type="term" value="C:membrane"/>
    <property type="evidence" value="ECO:0007669"/>
    <property type="project" value="UniProtKB-SubCell"/>
</dbReference>
<dbReference type="InterPro" id="IPR003439">
    <property type="entry name" value="ABC_transporter-like_ATP-bd"/>
</dbReference>
<dbReference type="InterPro" id="IPR043926">
    <property type="entry name" value="ABCG_dom"/>
</dbReference>
<evidence type="ECO:0000256" key="6">
    <source>
        <dbReference type="ARBA" id="ARBA00022989"/>
    </source>
</evidence>
<keyword evidence="4" id="KW-0547">Nucleotide-binding</keyword>
<keyword evidence="3 9" id="KW-0812">Transmembrane</keyword>
<dbReference type="Pfam" id="PF19055">
    <property type="entry name" value="ABC2_membrane_7"/>
    <property type="match status" value="1"/>
</dbReference>
<evidence type="ECO:0000313" key="12">
    <source>
        <dbReference type="Proteomes" id="UP000318582"/>
    </source>
</evidence>
<evidence type="ECO:0000256" key="5">
    <source>
        <dbReference type="ARBA" id="ARBA00022840"/>
    </source>
</evidence>
<dbReference type="InterPro" id="IPR027417">
    <property type="entry name" value="P-loop_NTPase"/>
</dbReference>
<protein>
    <recommendedName>
        <fullName evidence="10">ABC transporter domain-containing protein</fullName>
    </recommendedName>
</protein>
<evidence type="ECO:0000256" key="3">
    <source>
        <dbReference type="ARBA" id="ARBA00022692"/>
    </source>
</evidence>
<dbReference type="PROSITE" id="PS00211">
    <property type="entry name" value="ABC_TRANSPORTER_1"/>
    <property type="match status" value="1"/>
</dbReference>
<evidence type="ECO:0000313" key="11">
    <source>
        <dbReference type="EMBL" id="TPX62881.1"/>
    </source>
</evidence>
<dbReference type="Pfam" id="PF00005">
    <property type="entry name" value="ABC_tran"/>
    <property type="match status" value="1"/>
</dbReference>
<evidence type="ECO:0000256" key="7">
    <source>
        <dbReference type="ARBA" id="ARBA00023136"/>
    </source>
</evidence>
<feature type="transmembrane region" description="Helical" evidence="9">
    <location>
        <begin position="582"/>
        <end position="599"/>
    </location>
</feature>
<gene>
    <name evidence="11" type="ORF">PhCBS80983_g00168</name>
</gene>
<dbReference type="InterPro" id="IPR003593">
    <property type="entry name" value="AAA+_ATPase"/>
</dbReference>
<dbReference type="PROSITE" id="PS50893">
    <property type="entry name" value="ABC_TRANSPORTER_2"/>
    <property type="match status" value="1"/>
</dbReference>
<reference evidence="11 12" key="1">
    <citation type="journal article" date="2019" name="Sci. Rep.">
        <title>Comparative genomics of chytrid fungi reveal insights into the obligate biotrophic and pathogenic lifestyle of Synchytrium endobioticum.</title>
        <authorList>
            <person name="van de Vossenberg B.T.L.H."/>
            <person name="Warris S."/>
            <person name="Nguyen H.D.T."/>
            <person name="van Gent-Pelzer M.P.E."/>
            <person name="Joly D.L."/>
            <person name="van de Geest H.C."/>
            <person name="Bonants P.J.M."/>
            <person name="Smith D.S."/>
            <person name="Levesque C.A."/>
            <person name="van der Lee T.A.J."/>
        </authorList>
    </citation>
    <scope>NUCLEOTIDE SEQUENCE [LARGE SCALE GENOMIC DNA]</scope>
    <source>
        <strain evidence="11 12">CBS 809.83</strain>
    </source>
</reference>
<feature type="transmembrane region" description="Helical" evidence="9">
    <location>
        <begin position="546"/>
        <end position="570"/>
    </location>
</feature>
<dbReference type="SMART" id="SM00382">
    <property type="entry name" value="AAA"/>
    <property type="match status" value="1"/>
</dbReference>
<dbReference type="Pfam" id="PF01061">
    <property type="entry name" value="ABC2_membrane"/>
    <property type="match status" value="1"/>
</dbReference>
<evidence type="ECO:0000256" key="1">
    <source>
        <dbReference type="ARBA" id="ARBA00004141"/>
    </source>
</evidence>
<evidence type="ECO:0000256" key="4">
    <source>
        <dbReference type="ARBA" id="ARBA00022741"/>
    </source>
</evidence>
<evidence type="ECO:0000259" key="10">
    <source>
        <dbReference type="PROSITE" id="PS50893"/>
    </source>
</evidence>
<evidence type="ECO:0000256" key="2">
    <source>
        <dbReference type="ARBA" id="ARBA00022448"/>
    </source>
</evidence>
<accession>A0A507EGD8</accession>
<feature type="domain" description="ABC transporter" evidence="10">
    <location>
        <begin position="85"/>
        <end position="334"/>
    </location>
</feature>
<dbReference type="AlphaFoldDB" id="A0A507EGD8"/>
<dbReference type="PANTHER" id="PTHR19241">
    <property type="entry name" value="ATP-BINDING CASSETTE TRANSPORTER"/>
    <property type="match status" value="1"/>
</dbReference>
<keyword evidence="12" id="KW-1185">Reference proteome</keyword>
<feature type="transmembrane region" description="Helical" evidence="9">
    <location>
        <begin position="669"/>
        <end position="692"/>
    </location>
</feature>
<evidence type="ECO:0000256" key="8">
    <source>
        <dbReference type="SAM" id="MobiDB-lite"/>
    </source>
</evidence>
<feature type="transmembrane region" description="Helical" evidence="9">
    <location>
        <begin position="435"/>
        <end position="459"/>
    </location>
</feature>
<dbReference type="InterPro" id="IPR017871">
    <property type="entry name" value="ABC_transporter-like_CS"/>
</dbReference>
<dbReference type="GO" id="GO:0016887">
    <property type="term" value="F:ATP hydrolysis activity"/>
    <property type="evidence" value="ECO:0007669"/>
    <property type="project" value="InterPro"/>
</dbReference>
<keyword evidence="7 9" id="KW-0472">Membrane</keyword>
<dbReference type="EMBL" id="QEAQ01000001">
    <property type="protein sequence ID" value="TPX62881.1"/>
    <property type="molecule type" value="Genomic_DNA"/>
</dbReference>
<dbReference type="GO" id="GO:0140359">
    <property type="term" value="F:ABC-type transporter activity"/>
    <property type="evidence" value="ECO:0007669"/>
    <property type="project" value="InterPro"/>
</dbReference>
<evidence type="ECO:0000256" key="9">
    <source>
        <dbReference type="SAM" id="Phobius"/>
    </source>
</evidence>
<keyword evidence="2" id="KW-0813">Transport</keyword>
<organism evidence="11 12">
    <name type="scientific">Powellomyces hirtus</name>
    <dbReference type="NCBI Taxonomy" id="109895"/>
    <lineage>
        <taxon>Eukaryota</taxon>
        <taxon>Fungi</taxon>
        <taxon>Fungi incertae sedis</taxon>
        <taxon>Chytridiomycota</taxon>
        <taxon>Chytridiomycota incertae sedis</taxon>
        <taxon>Chytridiomycetes</taxon>
        <taxon>Spizellomycetales</taxon>
        <taxon>Powellomycetaceae</taxon>
        <taxon>Powellomyces</taxon>
    </lineage>
</organism>
<sequence length="703" mass="78059">MSSSEMKQVGSETEHETIDIDQTMIDQLEPTAASPQKPVRGESLFAKDTVSINMPQSDQELRRRTTAGSQKSHEQSKRDYEDMEIYWEDIRYSVMTGSGKNKKELPILKGDAGRAQPGQLVAIMGGSGAGKTTLLNVLAGRVPTGDPTGTILANGKVRDRRKWKRIVGYVEQEDLLYENLTVRETLETAALLRLPSKLYSRKEKLAKVDQVMEQLGISHVADSKIGSSATGGISGGQKKRVSIGIELVTDPGTMFLDEPTTGLDAATANNICDMLKKLARKNGKTIIMTIHMPRETILDMIDKVALMSKGQMVWFGPAKEALAHFERLGHKCPPQTNPADFFLDLIQVDTRDENSQTTAEKLIEEWEKVEEEYIKPIDNDLRETANKQQDALTSKQGRAQIADNWSGDEGKWATSWFSEFSVLLKRNFQQQWRNIPIIIAAFAQQIILCLLIGFVFFRITRDQAGVQNRQGVLFFICINQTFSFLMPIITVFPLERRIIVRERASGSYRTSAAYLAKAVSQFPLACITSFVFAAPVYWLIGLNPSFIRWLLFQIITQCLVFAAQGLGMLIGSSVPNVQMAQVFGPLIVVMFIIFGGNFANQDSIPAVLRWIQWLSLIRYTYGAYMQNEFNGLELDCGSSSGESSGASAGRGCTPLGDDVVKAFGLNSPSVGLCILILLALGLAFHVLAALILRKTTRMRMRVI</sequence>
<feature type="transmembrane region" description="Helical" evidence="9">
    <location>
        <begin position="471"/>
        <end position="494"/>
    </location>
</feature>
<dbReference type="GO" id="GO:0005524">
    <property type="term" value="F:ATP binding"/>
    <property type="evidence" value="ECO:0007669"/>
    <property type="project" value="UniProtKB-KW"/>
</dbReference>
<name>A0A507EGD8_9FUNG</name>
<keyword evidence="6 9" id="KW-1133">Transmembrane helix</keyword>
<keyword evidence="5" id="KW-0067">ATP-binding</keyword>
<dbReference type="CDD" id="cd03213">
    <property type="entry name" value="ABCG_EPDR"/>
    <property type="match status" value="1"/>
</dbReference>
<proteinExistence type="predicted"/>
<dbReference type="SUPFAM" id="SSF52540">
    <property type="entry name" value="P-loop containing nucleoside triphosphate hydrolases"/>
    <property type="match status" value="1"/>
</dbReference>
<dbReference type="InterPro" id="IPR013525">
    <property type="entry name" value="ABC2_TM"/>
</dbReference>
<dbReference type="Gene3D" id="3.40.50.300">
    <property type="entry name" value="P-loop containing nucleotide triphosphate hydrolases"/>
    <property type="match status" value="1"/>
</dbReference>